<dbReference type="InterPro" id="IPR005158">
    <property type="entry name" value="BTAD"/>
</dbReference>
<evidence type="ECO:0000256" key="2">
    <source>
        <dbReference type="PROSITE-ProRule" id="PRU00339"/>
    </source>
</evidence>
<protein>
    <submittedName>
        <fullName evidence="4">VCBS repeat-containing protein</fullName>
    </submittedName>
</protein>
<sequence length="1103" mass="120514">MSVMGRWAGAFRWTLMLSLTLFLLGCRPAAEIDVSAIADNNRAVGLMGQYRNEEARQIFAELVERYPEQQTLATNLAIALLNRQTEGDEEAALQVARGVLQRAPDHLPARYVAGLAELYLGRVEQALPELLVVSDADPSDSHAAYFAAQSLAQTGREAEALQRYQQAIEADPYLRSAYYAAALLQRKAGEAEAAKTLLADYQRLAANPRAHLAEFRYTRMGRKAEARVLGAAQAESQAPRLPEGELFAAAERVAEVNDAPSNPVLNTADLDQDGRQDLLLFGVGKSRVWRGVADGFQAWDEHPLAALDQVRAAGFADLDNDGQLDAVLCTEHGLQWWRLGATQESLQTAAGLDEAAGCDDLNLLDADHDGDLDLLLRGGSSANHGSTLLNNNLNGSFRALDEFADVVPSTGHRQWLTADVDADRDLDLLVLGEQAPPLLLRNDRLWAWQAVELPVQWPGNWQAATLADLDATGLPSLYAVDDQSRLWQATPGNGQLSELGKLELSTANAHLLAQDFDGDGRAELLVWSGAGIEVLSVEGEALRPRWRYAGSVKALQPVLQAPAAGPALLALVEQEQGLALLRFAPGSGRFPFIALQPSGRSHEADGMRSNVSGIGTQVRLRYGGQWSIVDSLDRHSSVGQSLQPLSIGLGGARLADFIEFGWSDGVMQTELALAAGELHVVAEQQRQLASCPVLFAWNGQRYEFISDLLGVGGIGFLLSPGQYAESRPWEFFQLPPGSAQAREGQYLLKIAEPMEEVAYLDQVRLHVYDLPPGWQMTLDERMHTGGGPAPTGAPIFFTDAGLIPTAGMRDRFGQDIGPMLAHNDALPLDPGALDPRFLGRLAEPMSIELELGQAFGDGDDLWLLGDGWVEYPYSQTLFAAWQAGASYQSFSLDAQRQGSDWHPVYEQFGYPAGMPRGFALPLTEGLGADQAQVRRLRLRGNLEVYLDRLRLVRASAPPAELRQQAISVKQAQVRRVGYPRRSSLPFKRPHFDYQQRSPFWDTRYPEGHYTAFGDATELVLDLDDGFAIIGPGDEIQLAFDAPESPPAGWQRVLVLEVRGYAKDMDLYTRGGERVEPLPITAGLNSAAGRDLARAHNTRFQQGR</sequence>
<dbReference type="PROSITE" id="PS51257">
    <property type="entry name" value="PROKAR_LIPOPROTEIN"/>
    <property type="match status" value="1"/>
</dbReference>
<accession>A0AAW3ZNJ2</accession>
<dbReference type="PANTHER" id="PTHR44103">
    <property type="entry name" value="PROPROTEIN CONVERTASE P"/>
    <property type="match status" value="1"/>
</dbReference>
<proteinExistence type="predicted"/>
<dbReference type="RefSeq" id="WP_192029916.1">
    <property type="nucleotide sequence ID" value="NZ_JACYTR010000024.1"/>
</dbReference>
<dbReference type="InterPro" id="IPR013517">
    <property type="entry name" value="FG-GAP"/>
</dbReference>
<dbReference type="EMBL" id="JACYTR010000024">
    <property type="protein sequence ID" value="MBD8526495.1"/>
    <property type="molecule type" value="Genomic_DNA"/>
</dbReference>
<evidence type="ECO:0000256" key="1">
    <source>
        <dbReference type="ARBA" id="ARBA00022729"/>
    </source>
</evidence>
<dbReference type="PROSITE" id="PS50005">
    <property type="entry name" value="TPR"/>
    <property type="match status" value="1"/>
</dbReference>
<evidence type="ECO:0000313" key="4">
    <source>
        <dbReference type="EMBL" id="MBD8526495.1"/>
    </source>
</evidence>
<feature type="repeat" description="TPR" evidence="2">
    <location>
        <begin position="141"/>
        <end position="174"/>
    </location>
</feature>
<dbReference type="Proteomes" id="UP000613768">
    <property type="component" value="Unassembled WGS sequence"/>
</dbReference>
<dbReference type="Gene3D" id="1.25.40.10">
    <property type="entry name" value="Tetratricopeptide repeat domain"/>
    <property type="match status" value="1"/>
</dbReference>
<comment type="caution">
    <text evidence="4">The sequence shown here is derived from an EMBL/GenBank/DDBJ whole genome shotgun (WGS) entry which is preliminary data.</text>
</comment>
<evidence type="ECO:0000313" key="5">
    <source>
        <dbReference type="Proteomes" id="UP000613768"/>
    </source>
</evidence>
<dbReference type="InterPro" id="IPR019734">
    <property type="entry name" value="TPR_rpt"/>
</dbReference>
<keyword evidence="2" id="KW-0802">TPR repeat</keyword>
<evidence type="ECO:0000259" key="3">
    <source>
        <dbReference type="Pfam" id="PF03704"/>
    </source>
</evidence>
<keyword evidence="5" id="KW-1185">Reference proteome</keyword>
<name>A0AAW3ZNJ2_9GAMM</name>
<dbReference type="Pfam" id="PF13517">
    <property type="entry name" value="FG-GAP_3"/>
    <property type="match status" value="1"/>
</dbReference>
<dbReference type="PANTHER" id="PTHR44103:SF1">
    <property type="entry name" value="PROPROTEIN CONVERTASE P"/>
    <property type="match status" value="1"/>
</dbReference>
<dbReference type="SUPFAM" id="SSF69318">
    <property type="entry name" value="Integrin alpha N-terminal domain"/>
    <property type="match status" value="1"/>
</dbReference>
<gene>
    <name evidence="4" type="ORF">IFO71_12175</name>
</gene>
<dbReference type="SUPFAM" id="SSF48452">
    <property type="entry name" value="TPR-like"/>
    <property type="match status" value="1"/>
</dbReference>
<dbReference type="Pfam" id="PF03704">
    <property type="entry name" value="BTAD"/>
    <property type="match status" value="1"/>
</dbReference>
<keyword evidence="1" id="KW-0732">Signal</keyword>
<reference evidence="4 5" key="1">
    <citation type="submission" date="2020-09" db="EMBL/GenBank/DDBJ databases">
        <title>Pseudoxanthomonas sp. CAU 1598 isolated from sand of Yaerae Beach.</title>
        <authorList>
            <person name="Kim W."/>
        </authorList>
    </citation>
    <scope>NUCLEOTIDE SEQUENCE [LARGE SCALE GENOMIC DNA]</scope>
    <source>
        <strain evidence="4 5">CAU 1598</strain>
    </source>
</reference>
<feature type="domain" description="Bacterial transcriptional activator" evidence="3">
    <location>
        <begin position="115"/>
        <end position="167"/>
    </location>
</feature>
<dbReference type="InterPro" id="IPR028994">
    <property type="entry name" value="Integrin_alpha_N"/>
</dbReference>
<dbReference type="InterPro" id="IPR011990">
    <property type="entry name" value="TPR-like_helical_dom_sf"/>
</dbReference>
<dbReference type="AlphaFoldDB" id="A0AAW3ZNJ2"/>
<organism evidence="4 5">
    <name type="scientific">Pseudomarimonas arenosa</name>
    <dbReference type="NCBI Taxonomy" id="2774145"/>
    <lineage>
        <taxon>Bacteria</taxon>
        <taxon>Pseudomonadati</taxon>
        <taxon>Pseudomonadota</taxon>
        <taxon>Gammaproteobacteria</taxon>
        <taxon>Lysobacterales</taxon>
        <taxon>Lysobacteraceae</taxon>
        <taxon>Pseudomarimonas</taxon>
    </lineage>
</organism>